<dbReference type="EMBL" id="CAXJIO010000003">
    <property type="protein sequence ID" value="CAL2101317.1"/>
    <property type="molecule type" value="Genomic_DNA"/>
</dbReference>
<feature type="transmembrane region" description="Helical" evidence="2">
    <location>
        <begin position="126"/>
        <end position="143"/>
    </location>
</feature>
<gene>
    <name evidence="4" type="ORF">T190423A01A_120104</name>
</gene>
<reference evidence="4 5" key="1">
    <citation type="submission" date="2024-05" db="EMBL/GenBank/DDBJ databases">
        <authorList>
            <person name="Duchaud E."/>
        </authorList>
    </citation>
    <scope>NUCLEOTIDE SEQUENCE [LARGE SCALE GENOMIC DNA]</scope>
    <source>
        <strain evidence="4">Ena-SAMPLE-TAB-13-05-2024-13:56:06:370-140308</strain>
    </source>
</reference>
<feature type="coiled-coil region" evidence="1">
    <location>
        <begin position="163"/>
        <end position="194"/>
    </location>
</feature>
<keyword evidence="3" id="KW-0732">Signal</keyword>
<dbReference type="Proteomes" id="UP001497527">
    <property type="component" value="Unassembled WGS sequence"/>
</dbReference>
<keyword evidence="1" id="KW-0175">Coiled coil</keyword>
<accession>A0ABP1EYX7</accession>
<feature type="signal peptide" evidence="3">
    <location>
        <begin position="1"/>
        <end position="20"/>
    </location>
</feature>
<evidence type="ECO:0000256" key="3">
    <source>
        <dbReference type="SAM" id="SignalP"/>
    </source>
</evidence>
<keyword evidence="2" id="KW-0812">Transmembrane</keyword>
<protein>
    <recommendedName>
        <fullName evidence="6">tRNA (Guanine-N1)-methyltransferase</fullName>
    </recommendedName>
</protein>
<evidence type="ECO:0000256" key="2">
    <source>
        <dbReference type="SAM" id="Phobius"/>
    </source>
</evidence>
<sequence length="194" mass="21960">MKAIKILALAVILGTISSNAQETPNTPNTVENQFKELYKKSNNYQIYKVVKKNDFLALQKSTLDSVKTLKKSITNKEKQINQHLGSIKGLQAKIDKLNSDLSTSIAKEDSISVLGIQLQKGTYNTLLWSIIIGLFSALAFFVYKFNNSNAVTKETRNSLLATEEEFEAHKKKAIEREQKLRRQLQDEINKQRGV</sequence>
<name>A0ABP1EYX7_9FLAO</name>
<comment type="caution">
    <text evidence="4">The sequence shown here is derived from an EMBL/GenBank/DDBJ whole genome shotgun (WGS) entry which is preliminary data.</text>
</comment>
<evidence type="ECO:0000256" key="1">
    <source>
        <dbReference type="SAM" id="Coils"/>
    </source>
</evidence>
<keyword evidence="2" id="KW-1133">Transmembrane helix</keyword>
<keyword evidence="5" id="KW-1185">Reference proteome</keyword>
<organism evidence="4 5">
    <name type="scientific">Tenacibaculum polynesiense</name>
    <dbReference type="NCBI Taxonomy" id="3137857"/>
    <lineage>
        <taxon>Bacteria</taxon>
        <taxon>Pseudomonadati</taxon>
        <taxon>Bacteroidota</taxon>
        <taxon>Flavobacteriia</taxon>
        <taxon>Flavobacteriales</taxon>
        <taxon>Flavobacteriaceae</taxon>
        <taxon>Tenacibaculum</taxon>
    </lineage>
</organism>
<proteinExistence type="predicted"/>
<dbReference type="RefSeq" id="WP_348714091.1">
    <property type="nucleotide sequence ID" value="NZ_CAXJIO010000003.1"/>
</dbReference>
<evidence type="ECO:0000313" key="4">
    <source>
        <dbReference type="EMBL" id="CAL2101317.1"/>
    </source>
</evidence>
<evidence type="ECO:0008006" key="6">
    <source>
        <dbReference type="Google" id="ProtNLM"/>
    </source>
</evidence>
<feature type="chain" id="PRO_5047049037" description="tRNA (Guanine-N1)-methyltransferase" evidence="3">
    <location>
        <begin position="21"/>
        <end position="194"/>
    </location>
</feature>
<evidence type="ECO:0000313" key="5">
    <source>
        <dbReference type="Proteomes" id="UP001497527"/>
    </source>
</evidence>
<keyword evidence="2" id="KW-0472">Membrane</keyword>